<proteinExistence type="inferred from homology"/>
<evidence type="ECO:0000256" key="4">
    <source>
        <dbReference type="ARBA" id="ARBA00023004"/>
    </source>
</evidence>
<dbReference type="EMBL" id="DPPF01000011">
    <property type="protein sequence ID" value="HCW92142.1"/>
    <property type="molecule type" value="Genomic_DNA"/>
</dbReference>
<evidence type="ECO:0000256" key="1">
    <source>
        <dbReference type="ARBA" id="ARBA00008876"/>
    </source>
</evidence>
<dbReference type="NCBIfam" id="TIGR00722">
    <property type="entry name" value="ttdA_fumA_fumB"/>
    <property type="match status" value="1"/>
</dbReference>
<evidence type="ECO:0000256" key="6">
    <source>
        <dbReference type="ARBA" id="ARBA00023239"/>
    </source>
</evidence>
<evidence type="ECO:0000256" key="5">
    <source>
        <dbReference type="ARBA" id="ARBA00023014"/>
    </source>
</evidence>
<comment type="similarity">
    <text evidence="1">Belongs to the class-I fumarase family.</text>
</comment>
<dbReference type="GO" id="GO:0051539">
    <property type="term" value="F:4 iron, 4 sulfur cluster binding"/>
    <property type="evidence" value="ECO:0007669"/>
    <property type="project" value="UniProtKB-KW"/>
</dbReference>
<organism evidence="8 9">
    <name type="scientific">Flexistipes sinusarabici</name>
    <dbReference type="NCBI Taxonomy" id="2352"/>
    <lineage>
        <taxon>Bacteria</taxon>
        <taxon>Pseudomonadati</taxon>
        <taxon>Deferribacterota</taxon>
        <taxon>Deferribacteres</taxon>
        <taxon>Deferribacterales</taxon>
        <taxon>Flexistipitaceae</taxon>
        <taxon>Flexistipes</taxon>
    </lineage>
</organism>
<protein>
    <submittedName>
        <fullName evidence="8">Fumarate hydratase</fullName>
    </submittedName>
</protein>
<evidence type="ECO:0000313" key="9">
    <source>
        <dbReference type="Proteomes" id="UP000262325"/>
    </source>
</evidence>
<sequence length="288" mass="32057">MNLQESILKLIRKASTDLSPDVEDAIKKAYETEDEGTPARNVFGTILEDIQLARQKSTPICQDTGALIFYIDFPVGDSEQKYREAIENAASQATELQYLRPNAVDPVTNKNSGNNIGKNAPYIHFHQWDKDEVRIRLMLKGGGSENVGTQYKLPDSGLKAGRDLKGVKKVVIDAVTKAQGLGCAPGIIGVGIGGDRVTSYALSKEQFFRKLNRRHENPEIAKLEEELHTDLNKLGIGPMGFGGKTTVLGTHIDYQHRHPATFYVAISYMCWAYRRKQMIIKNGEVTYD</sequence>
<evidence type="ECO:0000256" key="3">
    <source>
        <dbReference type="ARBA" id="ARBA00022723"/>
    </source>
</evidence>
<reference evidence="8 9" key="1">
    <citation type="journal article" date="2018" name="Nat. Biotechnol.">
        <title>A standardized bacterial taxonomy based on genome phylogeny substantially revises the tree of life.</title>
        <authorList>
            <person name="Parks D.H."/>
            <person name="Chuvochina M."/>
            <person name="Waite D.W."/>
            <person name="Rinke C."/>
            <person name="Skarshewski A."/>
            <person name="Chaumeil P.A."/>
            <person name="Hugenholtz P."/>
        </authorList>
    </citation>
    <scope>NUCLEOTIDE SEQUENCE [LARGE SCALE GENOMIC DNA]</scope>
    <source>
        <strain evidence="8">UBA8672</strain>
    </source>
</reference>
<dbReference type="Proteomes" id="UP000262325">
    <property type="component" value="Unassembled WGS sequence"/>
</dbReference>
<dbReference type="AlphaFoldDB" id="A0A3D5QAE2"/>
<dbReference type="PANTHER" id="PTHR43351:SF2">
    <property type="entry name" value="L(+)-TARTRATE DEHYDRATASE SUBUNIT BETA-RELATED"/>
    <property type="match status" value="1"/>
</dbReference>
<evidence type="ECO:0000313" key="8">
    <source>
        <dbReference type="EMBL" id="HCW92142.1"/>
    </source>
</evidence>
<evidence type="ECO:0000256" key="2">
    <source>
        <dbReference type="ARBA" id="ARBA00022485"/>
    </source>
</evidence>
<dbReference type="GO" id="GO:0046872">
    <property type="term" value="F:metal ion binding"/>
    <property type="evidence" value="ECO:0007669"/>
    <property type="project" value="UniProtKB-KW"/>
</dbReference>
<keyword evidence="5" id="KW-0411">Iron-sulfur</keyword>
<keyword evidence="2" id="KW-0004">4Fe-4S</keyword>
<accession>A0A3D5QAE2</accession>
<dbReference type="Pfam" id="PF05681">
    <property type="entry name" value="Fumerase"/>
    <property type="match status" value="1"/>
</dbReference>
<keyword evidence="3" id="KW-0479">Metal-binding</keyword>
<keyword evidence="6" id="KW-0456">Lyase</keyword>
<keyword evidence="4" id="KW-0408">Iron</keyword>
<gene>
    <name evidence="8" type="ORF">DHM44_00495</name>
</gene>
<evidence type="ECO:0000259" key="7">
    <source>
        <dbReference type="Pfam" id="PF05681"/>
    </source>
</evidence>
<feature type="domain" description="Fe-S hydro-lyase tartrate dehydratase alpha-type catalytic" evidence="7">
    <location>
        <begin position="5"/>
        <end position="278"/>
    </location>
</feature>
<dbReference type="GO" id="GO:0016829">
    <property type="term" value="F:lyase activity"/>
    <property type="evidence" value="ECO:0007669"/>
    <property type="project" value="UniProtKB-KW"/>
</dbReference>
<dbReference type="InterPro" id="IPR004646">
    <property type="entry name" value="Fe-S_hydro-lyase_TtdA-typ_cat"/>
</dbReference>
<dbReference type="PANTHER" id="PTHR43351">
    <property type="entry name" value="L(+)-TARTRATE DEHYDRATASE SUBUNIT BETA"/>
    <property type="match status" value="1"/>
</dbReference>
<name>A0A3D5QAE2_FLESI</name>
<comment type="caution">
    <text evidence="8">The sequence shown here is derived from an EMBL/GenBank/DDBJ whole genome shotgun (WGS) entry which is preliminary data.</text>
</comment>